<evidence type="ECO:0000259" key="3">
    <source>
        <dbReference type="Pfam" id="PF05368"/>
    </source>
</evidence>
<dbReference type="Gene3D" id="3.90.25.10">
    <property type="entry name" value="UDP-galactose 4-epimerase, domain 1"/>
    <property type="match status" value="1"/>
</dbReference>
<dbReference type="SUPFAM" id="SSF51735">
    <property type="entry name" value="NAD(P)-binding Rossmann-fold domains"/>
    <property type="match status" value="1"/>
</dbReference>
<keyword evidence="5" id="KW-1185">Reference proteome</keyword>
<name>A0ABR1HUD8_9HYPO</name>
<dbReference type="EMBL" id="JAZAVJ010000004">
    <property type="protein sequence ID" value="KAK7424444.1"/>
    <property type="molecule type" value="Genomic_DNA"/>
</dbReference>
<dbReference type="PANTHER" id="PTHR47706:SF1">
    <property type="entry name" value="CIPA-LIKE, PUTATIVE (AFU_ORTHOLOGUE AFUA_1G12460)-RELATED"/>
    <property type="match status" value="1"/>
</dbReference>
<dbReference type="InterPro" id="IPR051609">
    <property type="entry name" value="NmrA/Isoflavone_reductase-like"/>
</dbReference>
<dbReference type="InterPro" id="IPR036291">
    <property type="entry name" value="NAD(P)-bd_dom_sf"/>
</dbReference>
<dbReference type="Proteomes" id="UP001498476">
    <property type="component" value="Unassembled WGS sequence"/>
</dbReference>
<sequence length="309" mass="34037">MWDVAGAPIKTVAVIGGTGDLGHVIVGQIAAAGDFHVTVVARNPSSKRLLPDVKTVSVGYESPKSIRRALQGFDAVVNALPGHLEEIHLRILDAAIFAGVGRYIPSEFGSDHRQPAAQSIPLSATKIKVDDVVQKAAAEGRIEYTSLLGGLWLEWSMGAANCMSVPQRHLVIHDGGNLRFGITTRKAFGDAVVGVLRHPDETKNQVITIEVISLTQNRILELVQEAFPGEQFEVSHMETLKRYERGEKRLFQGDFDISVVTDIVVRFVFDPELQLTAETENANELLGVKRITEEEFKEIIKRKDELLKQ</sequence>
<organism evidence="4 5">
    <name type="scientific">Neonectria punicea</name>
    <dbReference type="NCBI Taxonomy" id="979145"/>
    <lineage>
        <taxon>Eukaryota</taxon>
        <taxon>Fungi</taxon>
        <taxon>Dikarya</taxon>
        <taxon>Ascomycota</taxon>
        <taxon>Pezizomycotina</taxon>
        <taxon>Sordariomycetes</taxon>
        <taxon>Hypocreomycetidae</taxon>
        <taxon>Hypocreales</taxon>
        <taxon>Nectriaceae</taxon>
        <taxon>Neonectria</taxon>
    </lineage>
</organism>
<feature type="domain" description="NmrA-like" evidence="3">
    <location>
        <begin position="10"/>
        <end position="226"/>
    </location>
</feature>
<keyword evidence="2" id="KW-0560">Oxidoreductase</keyword>
<dbReference type="Gene3D" id="3.40.50.720">
    <property type="entry name" value="NAD(P)-binding Rossmann-like Domain"/>
    <property type="match status" value="1"/>
</dbReference>
<reference evidence="4 5" key="1">
    <citation type="journal article" date="2025" name="Microbiol. Resour. Announc.">
        <title>Draft genome sequences for Neonectria magnoliae and Neonectria punicea, canker pathogens of Liriodendron tulipifera and Acer saccharum in West Virginia.</title>
        <authorList>
            <person name="Petronek H.M."/>
            <person name="Kasson M.T."/>
            <person name="Metheny A.M."/>
            <person name="Stauder C.M."/>
            <person name="Lovett B."/>
            <person name="Lynch S.C."/>
            <person name="Garnas J.R."/>
            <person name="Kasson L.R."/>
            <person name="Stajich J.E."/>
        </authorList>
    </citation>
    <scope>NUCLEOTIDE SEQUENCE [LARGE SCALE GENOMIC DNA]</scope>
    <source>
        <strain evidence="4 5">NRRL 64653</strain>
    </source>
</reference>
<evidence type="ECO:0000313" key="5">
    <source>
        <dbReference type="Proteomes" id="UP001498476"/>
    </source>
</evidence>
<comment type="caution">
    <text evidence="4">The sequence shown here is derived from an EMBL/GenBank/DDBJ whole genome shotgun (WGS) entry which is preliminary data.</text>
</comment>
<accession>A0ABR1HUD8</accession>
<keyword evidence="1" id="KW-0521">NADP</keyword>
<dbReference type="Pfam" id="PF05368">
    <property type="entry name" value="NmrA"/>
    <property type="match status" value="1"/>
</dbReference>
<evidence type="ECO:0000313" key="4">
    <source>
        <dbReference type="EMBL" id="KAK7424444.1"/>
    </source>
</evidence>
<evidence type="ECO:0000256" key="1">
    <source>
        <dbReference type="ARBA" id="ARBA00022857"/>
    </source>
</evidence>
<evidence type="ECO:0000256" key="2">
    <source>
        <dbReference type="ARBA" id="ARBA00023002"/>
    </source>
</evidence>
<proteinExistence type="predicted"/>
<dbReference type="InterPro" id="IPR045312">
    <property type="entry name" value="PCBER-like"/>
</dbReference>
<protein>
    <recommendedName>
        <fullName evidence="3">NmrA-like domain-containing protein</fullName>
    </recommendedName>
</protein>
<dbReference type="PANTHER" id="PTHR47706">
    <property type="entry name" value="NMRA-LIKE FAMILY PROTEIN"/>
    <property type="match status" value="1"/>
</dbReference>
<dbReference type="InterPro" id="IPR008030">
    <property type="entry name" value="NmrA-like"/>
</dbReference>
<dbReference type="CDD" id="cd05259">
    <property type="entry name" value="PCBER_SDR_a"/>
    <property type="match status" value="1"/>
</dbReference>
<gene>
    <name evidence="4" type="ORF">QQX98_000409</name>
</gene>